<evidence type="ECO:0000313" key="2">
    <source>
        <dbReference type="Proteomes" id="UP000570474"/>
    </source>
</evidence>
<keyword evidence="2" id="KW-1185">Reference proteome</keyword>
<organism evidence="1 2">
    <name type="scientific">Chitinophaga varians</name>
    <dbReference type="NCBI Taxonomy" id="2202339"/>
    <lineage>
        <taxon>Bacteria</taxon>
        <taxon>Pseudomonadati</taxon>
        <taxon>Bacteroidota</taxon>
        <taxon>Chitinophagia</taxon>
        <taxon>Chitinophagales</taxon>
        <taxon>Chitinophagaceae</taxon>
        <taxon>Chitinophaga</taxon>
    </lineage>
</organism>
<dbReference type="AlphaFoldDB" id="A0A847RQ20"/>
<evidence type="ECO:0000313" key="1">
    <source>
        <dbReference type="EMBL" id="NLR62785.1"/>
    </source>
</evidence>
<protein>
    <submittedName>
        <fullName evidence="1">Uncharacterized protein</fullName>
    </submittedName>
</protein>
<proteinExistence type="predicted"/>
<comment type="caution">
    <text evidence="1">The sequence shown here is derived from an EMBL/GenBank/DDBJ whole genome shotgun (WGS) entry which is preliminary data.</text>
</comment>
<gene>
    <name evidence="1" type="ORF">HGH92_00580</name>
</gene>
<dbReference type="Proteomes" id="UP000570474">
    <property type="component" value="Unassembled WGS sequence"/>
</dbReference>
<name>A0A847RQ20_9BACT</name>
<dbReference type="EMBL" id="JABAIA010000001">
    <property type="protein sequence ID" value="NLR62785.1"/>
    <property type="molecule type" value="Genomic_DNA"/>
</dbReference>
<reference evidence="1 2" key="1">
    <citation type="submission" date="2020-04" db="EMBL/GenBank/DDBJ databases">
        <authorList>
            <person name="Yin C."/>
        </authorList>
    </citation>
    <scope>NUCLEOTIDE SEQUENCE [LARGE SCALE GENOMIC DNA]</scope>
    <source>
        <strain evidence="1 2">Ae27</strain>
    </source>
</reference>
<sequence>MEIKECVWYTSKQPDLLHLYGQSFSGSMGPESEDSKGFSNYVTFFLTPENNKMGAYALHTETKDKTAALDKLVNEKMGKTDYHYRSKEFTHQVWHKDGAYYLLTTNSSVVNLGEKTITGDLTVISEQSPVFLAWFTSGGGFSYYGEYLKEKQKPEHQGKNYSYKDFIEEEKAKGTFMGTTYFDDYVQ</sequence>
<accession>A0A847RQ20</accession>
<dbReference type="RefSeq" id="WP_168868835.1">
    <property type="nucleotide sequence ID" value="NZ_JABAIA010000001.1"/>
</dbReference>